<proteinExistence type="predicted"/>
<feature type="domain" description="M23ase beta-sheet core" evidence="1">
    <location>
        <begin position="385"/>
        <end position="479"/>
    </location>
</feature>
<keyword evidence="3" id="KW-1185">Reference proteome</keyword>
<name>A0A1V4HF51_9BACL</name>
<dbReference type="PANTHER" id="PTHR21666:SF270">
    <property type="entry name" value="MUREIN HYDROLASE ACTIVATOR ENVC"/>
    <property type="match status" value="1"/>
</dbReference>
<dbReference type="EMBL" id="MBTG01000023">
    <property type="protein sequence ID" value="OPH53375.1"/>
    <property type="molecule type" value="Genomic_DNA"/>
</dbReference>
<accession>A0A1V4HF51</accession>
<evidence type="ECO:0000313" key="2">
    <source>
        <dbReference type="EMBL" id="OPH53375.1"/>
    </source>
</evidence>
<reference evidence="3" key="1">
    <citation type="submission" date="2016-07" db="EMBL/GenBank/DDBJ databases">
        <authorList>
            <person name="Florea S."/>
            <person name="Webb J.S."/>
            <person name="Jaromczyk J."/>
            <person name="Schardl C.L."/>
        </authorList>
    </citation>
    <scope>NUCLEOTIDE SEQUENCE [LARGE SCALE GENOMIC DNA]</scope>
    <source>
        <strain evidence="3">CY1</strain>
    </source>
</reference>
<dbReference type="Pfam" id="PF01551">
    <property type="entry name" value="Peptidase_M23"/>
    <property type="match status" value="1"/>
</dbReference>
<dbReference type="Proteomes" id="UP000190626">
    <property type="component" value="Unassembled WGS sequence"/>
</dbReference>
<dbReference type="AlphaFoldDB" id="A0A1V4HF51"/>
<dbReference type="GO" id="GO:0004222">
    <property type="term" value="F:metalloendopeptidase activity"/>
    <property type="evidence" value="ECO:0007669"/>
    <property type="project" value="TreeGrafter"/>
</dbReference>
<dbReference type="CDD" id="cd12797">
    <property type="entry name" value="M23_peptidase"/>
    <property type="match status" value="1"/>
</dbReference>
<dbReference type="STRING" id="1469647.BC351_05780"/>
<gene>
    <name evidence="2" type="ORF">BC351_05780</name>
</gene>
<organism evidence="2 3">
    <name type="scientific">Paenibacillus ferrarius</name>
    <dbReference type="NCBI Taxonomy" id="1469647"/>
    <lineage>
        <taxon>Bacteria</taxon>
        <taxon>Bacillati</taxon>
        <taxon>Bacillota</taxon>
        <taxon>Bacilli</taxon>
        <taxon>Bacillales</taxon>
        <taxon>Paenibacillaceae</taxon>
        <taxon>Paenibacillus</taxon>
    </lineage>
</organism>
<evidence type="ECO:0000259" key="1">
    <source>
        <dbReference type="Pfam" id="PF01551"/>
    </source>
</evidence>
<dbReference type="Gene3D" id="2.70.70.10">
    <property type="entry name" value="Glucose Permease (Domain IIA)"/>
    <property type="match status" value="1"/>
</dbReference>
<comment type="caution">
    <text evidence="2">The sequence shown here is derived from an EMBL/GenBank/DDBJ whole genome shotgun (WGS) entry which is preliminary data.</text>
</comment>
<dbReference type="PANTHER" id="PTHR21666">
    <property type="entry name" value="PEPTIDASE-RELATED"/>
    <property type="match status" value="1"/>
</dbReference>
<dbReference type="InterPro" id="IPR011055">
    <property type="entry name" value="Dup_hybrid_motif"/>
</dbReference>
<protein>
    <recommendedName>
        <fullName evidence="1">M23ase beta-sheet core domain-containing protein</fullName>
    </recommendedName>
</protein>
<evidence type="ECO:0000313" key="3">
    <source>
        <dbReference type="Proteomes" id="UP000190626"/>
    </source>
</evidence>
<dbReference type="InterPro" id="IPR016047">
    <property type="entry name" value="M23ase_b-sheet_dom"/>
</dbReference>
<sequence length="495" mass="53886">MTVFGFFVLFYWKRMYNYSSDRGGPISVKSSKRRQWPLLVGACVLAACVVIVVGKSPLGAIATWSQQTDSPAALATPIPTPPPREAVSFRMLGFDRGWVKYVDGVMKTADGGDQWQDAIGADITAEEAGAALPADGPFNELLSLEAGLTGQQETPKPLTVTIGGATFPVKQSQFLTPRIGWALPASAKDSKSPLLATIDGGQTWVDGLTPDMKAAIQKEKDHLQQLKLESVLYTDQAAAKAIIGSKWKLVPETAAPGDVVLVRHDEPGTIQWLNKTYTLQPYGAGYFAYLPLSMSAKPGKYPIGDQTLTVRAKKFETQYLKVTAQMESMKQDTARIDADQKKIDQARSKSEPAFLFSGPFVKPIEGILTTPYGYTRYVNGKYDSAHMAVDLAAKEGTPIKATNDGVVALADSLYLTGNSIYIDHGMGLFSQYAHLSELRVKTGDRVKQGDIIGLVGTTGFSTGPHLHFTFWAHNVQVNPDLFWGTTPFRWVEPKG</sequence>
<dbReference type="InterPro" id="IPR050570">
    <property type="entry name" value="Cell_wall_metabolism_enzyme"/>
</dbReference>
<dbReference type="SUPFAM" id="SSF51261">
    <property type="entry name" value="Duplicated hybrid motif"/>
    <property type="match status" value="1"/>
</dbReference>